<accession>A0A7J6PNS7</accession>
<feature type="region of interest" description="Disordered" evidence="1">
    <location>
        <begin position="102"/>
        <end position="185"/>
    </location>
</feature>
<feature type="region of interest" description="Disordered" evidence="1">
    <location>
        <begin position="1"/>
        <end position="37"/>
    </location>
</feature>
<dbReference type="AlphaFoldDB" id="A0A7J6PNS7"/>
<dbReference type="Proteomes" id="UP000541610">
    <property type="component" value="Unassembled WGS sequence"/>
</dbReference>
<feature type="compositionally biased region" description="Polar residues" evidence="1">
    <location>
        <begin position="148"/>
        <end position="160"/>
    </location>
</feature>
<evidence type="ECO:0000313" key="2">
    <source>
        <dbReference type="EMBL" id="KAF4697376.1"/>
    </source>
</evidence>
<feature type="compositionally biased region" description="Acidic residues" evidence="1">
    <location>
        <begin position="161"/>
        <end position="172"/>
    </location>
</feature>
<comment type="caution">
    <text evidence="2">The sequence shown here is derived from an EMBL/GenBank/DDBJ whole genome shotgun (WGS) entry which is preliminary data.</text>
</comment>
<protein>
    <submittedName>
        <fullName evidence="2">Uncharacterized protein</fullName>
    </submittedName>
</protein>
<gene>
    <name evidence="2" type="ORF">FOZ60_007461</name>
</gene>
<evidence type="ECO:0000313" key="3">
    <source>
        <dbReference type="Proteomes" id="UP000541610"/>
    </source>
</evidence>
<sequence>MTTDEPLVAGINCKSSSGDSNEAPACPPPPSSPREGITPFNGYVMRMRHIRIAEEAFHKIEKYWQPRTYSSLSRPTGPYSCSNWPSRREEIHKAEGQADLLRGGLPRTVKGPAMTGVPRLRPSQRGQETPMDVDHWRSQPHKGGASYEPSSSTLCVNSITESDDLESEEIADDRENAYARPTTRR</sequence>
<organism evidence="2 3">
    <name type="scientific">Perkinsus olseni</name>
    <name type="common">Perkinsus atlanticus</name>
    <dbReference type="NCBI Taxonomy" id="32597"/>
    <lineage>
        <taxon>Eukaryota</taxon>
        <taxon>Sar</taxon>
        <taxon>Alveolata</taxon>
        <taxon>Perkinsozoa</taxon>
        <taxon>Perkinsea</taxon>
        <taxon>Perkinsida</taxon>
        <taxon>Perkinsidae</taxon>
        <taxon>Perkinsus</taxon>
    </lineage>
</organism>
<name>A0A7J6PNS7_PEROL</name>
<evidence type="ECO:0000256" key="1">
    <source>
        <dbReference type="SAM" id="MobiDB-lite"/>
    </source>
</evidence>
<proteinExistence type="predicted"/>
<dbReference type="EMBL" id="JABANP010000003">
    <property type="protein sequence ID" value="KAF4697376.1"/>
    <property type="molecule type" value="Genomic_DNA"/>
</dbReference>
<reference evidence="2 3" key="1">
    <citation type="submission" date="2020-04" db="EMBL/GenBank/DDBJ databases">
        <title>Perkinsus olseni comparative genomics.</title>
        <authorList>
            <person name="Bogema D.R."/>
        </authorList>
    </citation>
    <scope>NUCLEOTIDE SEQUENCE [LARGE SCALE GENOMIC DNA]</scope>
    <source>
        <strain evidence="2">00978-12</strain>
    </source>
</reference>